<reference evidence="2" key="1">
    <citation type="submission" date="2005-03" db="EMBL/GenBank/DDBJ databases">
        <authorList>
            <person name="Town C.D."/>
        </authorList>
    </citation>
    <scope>NUCLEOTIDE SEQUENCE</scope>
</reference>
<dbReference type="InterPro" id="IPR002156">
    <property type="entry name" value="RNaseH_domain"/>
</dbReference>
<organism evidence="2">
    <name type="scientific">Medicago truncatula</name>
    <name type="common">Barrel medic</name>
    <name type="synonym">Medicago tribuloides</name>
    <dbReference type="NCBI Taxonomy" id="3880"/>
    <lineage>
        <taxon>Eukaryota</taxon>
        <taxon>Viridiplantae</taxon>
        <taxon>Streptophyta</taxon>
        <taxon>Embryophyta</taxon>
        <taxon>Tracheophyta</taxon>
        <taxon>Spermatophyta</taxon>
        <taxon>Magnoliopsida</taxon>
        <taxon>eudicotyledons</taxon>
        <taxon>Gunneridae</taxon>
        <taxon>Pentapetalae</taxon>
        <taxon>rosids</taxon>
        <taxon>fabids</taxon>
        <taxon>Fabales</taxon>
        <taxon>Fabaceae</taxon>
        <taxon>Papilionoideae</taxon>
        <taxon>50 kb inversion clade</taxon>
        <taxon>NPAAA clade</taxon>
        <taxon>Hologalegina</taxon>
        <taxon>IRL clade</taxon>
        <taxon>Trifolieae</taxon>
        <taxon>Medicago</taxon>
    </lineage>
</organism>
<dbReference type="CDD" id="cd06222">
    <property type="entry name" value="RNase_H_like"/>
    <property type="match status" value="1"/>
</dbReference>
<dbReference type="AlphaFoldDB" id="A2Q3D6"/>
<evidence type="ECO:0000313" key="2">
    <source>
        <dbReference type="EMBL" id="ABN08136.1"/>
    </source>
</evidence>
<gene>
    <name evidence="2" type="ORF">MtrDRAFT_AC155881g6v1</name>
</gene>
<dbReference type="InterPro" id="IPR036397">
    <property type="entry name" value="RNaseH_sf"/>
</dbReference>
<dbReference type="GO" id="GO:0003676">
    <property type="term" value="F:nucleic acid binding"/>
    <property type="evidence" value="ECO:0007669"/>
    <property type="project" value="InterPro"/>
</dbReference>
<dbReference type="GO" id="GO:0004523">
    <property type="term" value="F:RNA-DNA hybrid ribonuclease activity"/>
    <property type="evidence" value="ECO:0007669"/>
    <property type="project" value="InterPro"/>
</dbReference>
<dbReference type="PANTHER" id="PTHR47723">
    <property type="entry name" value="OS05G0353850 PROTEIN"/>
    <property type="match status" value="1"/>
</dbReference>
<feature type="domain" description="RNase H type-1" evidence="1">
    <location>
        <begin position="1"/>
        <end position="97"/>
    </location>
</feature>
<dbReference type="InterPro" id="IPR012337">
    <property type="entry name" value="RNaseH-like_sf"/>
</dbReference>
<sequence>MDGASKGEGIAGCGGVLRGDSGECICGFSKGLGAYSAYVAELWGVFEDLKFALSHGFLTVELHVDSQVVVNTISFAKGGLPIRWTLIQNIRRFLELD</sequence>
<dbReference type="PROSITE" id="PS50879">
    <property type="entry name" value="RNASE_H_1"/>
    <property type="match status" value="1"/>
</dbReference>
<protein>
    <submittedName>
        <fullName evidence="2">Ribonuclease H</fullName>
    </submittedName>
</protein>
<dbReference type="Gene3D" id="3.30.420.10">
    <property type="entry name" value="Ribonuclease H-like superfamily/Ribonuclease H"/>
    <property type="match status" value="1"/>
</dbReference>
<dbReference type="Pfam" id="PF13456">
    <property type="entry name" value="RVT_3"/>
    <property type="match status" value="1"/>
</dbReference>
<accession>A2Q3D6</accession>
<reference evidence="2" key="2">
    <citation type="submission" date="2007-03" db="EMBL/GenBank/DDBJ databases">
        <authorList>
            <consortium name="The International Medicago Genome Annotation Group"/>
        </authorList>
    </citation>
    <scope>NUCLEOTIDE SEQUENCE</scope>
</reference>
<dbReference type="EMBL" id="AC155881">
    <property type="protein sequence ID" value="ABN08136.1"/>
    <property type="molecule type" value="Genomic_DNA"/>
</dbReference>
<dbReference type="InterPro" id="IPR044730">
    <property type="entry name" value="RNase_H-like_dom_plant"/>
</dbReference>
<dbReference type="InterPro" id="IPR053151">
    <property type="entry name" value="RNase_H-like"/>
</dbReference>
<evidence type="ECO:0000259" key="1">
    <source>
        <dbReference type="PROSITE" id="PS50879"/>
    </source>
</evidence>
<dbReference type="SUPFAM" id="SSF53098">
    <property type="entry name" value="Ribonuclease H-like"/>
    <property type="match status" value="1"/>
</dbReference>
<proteinExistence type="predicted"/>
<dbReference type="PANTHER" id="PTHR47723:SF13">
    <property type="entry name" value="PUTATIVE-RELATED"/>
    <property type="match status" value="1"/>
</dbReference>
<name>A2Q3D6_MEDTR</name>